<evidence type="ECO:0000256" key="2">
    <source>
        <dbReference type="SAM" id="MobiDB-lite"/>
    </source>
</evidence>
<sequence length="198" mass="21162">MSGHTDAVSFPVRGRRDSEDVRIAPSPDSVCLSCLRNPTGAATTVMPLGAILPQLPDAQIEELKKPQFIIRAQRTFRDGTNSVLGEEHLVDGGELLFDVNGQLWVRFSHSSAGADEECGAAADAVAAFEEACKFCATGVALRPGDILLVNCRIGLHGRTTIDGEPGGESRWLLRTYGLDTAGLAANQRHPDSGHKLFP</sequence>
<dbReference type="SUPFAM" id="SSF51197">
    <property type="entry name" value="Clavaminate synthase-like"/>
    <property type="match status" value="1"/>
</dbReference>
<proteinExistence type="predicted"/>
<dbReference type="Gene3D" id="3.60.130.10">
    <property type="entry name" value="Clavaminate synthase-like"/>
    <property type="match status" value="1"/>
</dbReference>
<gene>
    <name evidence="4" type="primary">asnO</name>
    <name evidence="4" type="ORF">PFI31113_04882</name>
</gene>
<name>A0A5E4Z0J5_9BURK</name>
<reference evidence="4 5" key="1">
    <citation type="submission" date="2019-08" db="EMBL/GenBank/DDBJ databases">
        <authorList>
            <person name="Peeters C."/>
        </authorList>
    </citation>
    <scope>NUCLEOTIDE SEQUENCE [LARGE SCALE GENOMIC DNA]</scope>
    <source>
        <strain evidence="4 5">LMG 31113</strain>
    </source>
</reference>
<evidence type="ECO:0000256" key="1">
    <source>
        <dbReference type="ARBA" id="ARBA00023002"/>
    </source>
</evidence>
<feature type="domain" description="TauD/TfdA-like" evidence="3">
    <location>
        <begin position="27"/>
        <end position="176"/>
    </location>
</feature>
<dbReference type="InterPro" id="IPR042098">
    <property type="entry name" value="TauD-like_sf"/>
</dbReference>
<dbReference type="OrthoDB" id="480112at2"/>
<organism evidence="4 5">
    <name type="scientific">Pandoraea fibrosis</name>
    <dbReference type="NCBI Taxonomy" id="1891094"/>
    <lineage>
        <taxon>Bacteria</taxon>
        <taxon>Pseudomonadati</taxon>
        <taxon>Pseudomonadota</taxon>
        <taxon>Betaproteobacteria</taxon>
        <taxon>Burkholderiales</taxon>
        <taxon>Burkholderiaceae</taxon>
        <taxon>Pandoraea</taxon>
    </lineage>
</organism>
<dbReference type="GO" id="GO:0016706">
    <property type="term" value="F:2-oxoglutarate-dependent dioxygenase activity"/>
    <property type="evidence" value="ECO:0007669"/>
    <property type="project" value="UniProtKB-ARBA"/>
</dbReference>
<accession>A0A5E4Z0J5</accession>
<dbReference type="EMBL" id="CABPRW010000020">
    <property type="protein sequence ID" value="VVE54198.1"/>
    <property type="molecule type" value="Genomic_DNA"/>
</dbReference>
<protein>
    <submittedName>
        <fullName evidence="4">L-asparagine oxygenase</fullName>
        <ecNumber evidence="4">1.14.11.39</ecNumber>
    </submittedName>
</protein>
<feature type="region of interest" description="Disordered" evidence="2">
    <location>
        <begin position="1"/>
        <end position="21"/>
    </location>
</feature>
<dbReference type="InterPro" id="IPR003819">
    <property type="entry name" value="TauD/TfdA-like"/>
</dbReference>
<dbReference type="Pfam" id="PF02668">
    <property type="entry name" value="TauD"/>
    <property type="match status" value="1"/>
</dbReference>
<dbReference type="RefSeq" id="WP_150601101.1">
    <property type="nucleotide sequence ID" value="NZ_CABPRW010000020.1"/>
</dbReference>
<dbReference type="EC" id="1.14.11.39" evidence="4"/>
<evidence type="ECO:0000313" key="4">
    <source>
        <dbReference type="EMBL" id="VVE54198.1"/>
    </source>
</evidence>
<dbReference type="Proteomes" id="UP000382577">
    <property type="component" value="Unassembled WGS sequence"/>
</dbReference>
<evidence type="ECO:0000259" key="3">
    <source>
        <dbReference type="Pfam" id="PF02668"/>
    </source>
</evidence>
<dbReference type="AlphaFoldDB" id="A0A5E4Z0J5"/>
<evidence type="ECO:0000313" key="5">
    <source>
        <dbReference type="Proteomes" id="UP000382577"/>
    </source>
</evidence>
<keyword evidence="1 4" id="KW-0560">Oxidoreductase</keyword>